<evidence type="ECO:0000256" key="6">
    <source>
        <dbReference type="PIRNR" id="PIRNR000077"/>
    </source>
</evidence>
<dbReference type="PROSITE" id="PS00194">
    <property type="entry name" value="THIOREDOXIN_1"/>
    <property type="match status" value="1"/>
</dbReference>
<dbReference type="PIRSF" id="PIRSF000077">
    <property type="entry name" value="Thioredoxin"/>
    <property type="match status" value="1"/>
</dbReference>
<dbReference type="PROSITE" id="PS51352">
    <property type="entry name" value="THIOREDOXIN_2"/>
    <property type="match status" value="1"/>
</dbReference>
<name>I3YBY7_THIV6</name>
<dbReference type="PANTHER" id="PTHR45663">
    <property type="entry name" value="GEO12009P1"/>
    <property type="match status" value="1"/>
</dbReference>
<protein>
    <recommendedName>
        <fullName evidence="6">Thioredoxin</fullName>
    </recommendedName>
</protein>
<gene>
    <name evidence="10" type="ordered locus">Thivi_2571</name>
</gene>
<dbReference type="RefSeq" id="WP_014778948.1">
    <property type="nucleotide sequence ID" value="NC_018012.1"/>
</dbReference>
<dbReference type="Gene3D" id="3.40.30.10">
    <property type="entry name" value="Glutaredoxin"/>
    <property type="match status" value="1"/>
</dbReference>
<evidence type="ECO:0000256" key="5">
    <source>
        <dbReference type="ARBA" id="ARBA00023284"/>
    </source>
</evidence>
<dbReference type="GO" id="GO:0005737">
    <property type="term" value="C:cytoplasm"/>
    <property type="evidence" value="ECO:0007669"/>
    <property type="project" value="TreeGrafter"/>
</dbReference>
<dbReference type="OrthoDB" id="9790390at2"/>
<dbReference type="HOGENOM" id="CLU_090389_10_2_6"/>
<feature type="active site" description="Nucleophile" evidence="7">
    <location>
        <position position="47"/>
    </location>
</feature>
<dbReference type="eggNOG" id="COG3118">
    <property type="taxonomic scope" value="Bacteria"/>
</dbReference>
<organism evidence="10 11">
    <name type="scientific">Thiocystis violascens (strain ATCC 17096 / DSM 198 / 6111)</name>
    <name type="common">Chromatium violascens</name>
    <dbReference type="NCBI Taxonomy" id="765911"/>
    <lineage>
        <taxon>Bacteria</taxon>
        <taxon>Pseudomonadati</taxon>
        <taxon>Pseudomonadota</taxon>
        <taxon>Gammaproteobacteria</taxon>
        <taxon>Chromatiales</taxon>
        <taxon>Chromatiaceae</taxon>
        <taxon>Thiocystis</taxon>
    </lineage>
</organism>
<feature type="disulfide bond" description="Redox-active" evidence="8">
    <location>
        <begin position="47"/>
        <end position="50"/>
    </location>
</feature>
<dbReference type="CDD" id="cd02947">
    <property type="entry name" value="TRX_family"/>
    <property type="match status" value="1"/>
</dbReference>
<keyword evidence="3" id="KW-0249">Electron transport</keyword>
<feature type="site" description="Contributes to redox potential value" evidence="7">
    <location>
        <position position="48"/>
    </location>
</feature>
<keyword evidence="4 8" id="KW-1015">Disulfide bond</keyword>
<feature type="domain" description="Thioredoxin" evidence="9">
    <location>
        <begin position="8"/>
        <end position="125"/>
    </location>
</feature>
<feature type="site" description="Deprotonates C-terminal active site Cys" evidence="7">
    <location>
        <position position="41"/>
    </location>
</feature>
<dbReference type="InterPro" id="IPR005746">
    <property type="entry name" value="Thioredoxin"/>
</dbReference>
<evidence type="ECO:0000256" key="1">
    <source>
        <dbReference type="ARBA" id="ARBA00008987"/>
    </source>
</evidence>
<dbReference type="Pfam" id="PF00085">
    <property type="entry name" value="Thioredoxin"/>
    <property type="match status" value="1"/>
</dbReference>
<dbReference type="InterPro" id="IPR013766">
    <property type="entry name" value="Thioredoxin_domain"/>
</dbReference>
<accession>I3YBY7</accession>
<keyword evidence="11" id="KW-1185">Reference proteome</keyword>
<evidence type="ECO:0000256" key="3">
    <source>
        <dbReference type="ARBA" id="ARBA00022982"/>
    </source>
</evidence>
<evidence type="ECO:0000256" key="4">
    <source>
        <dbReference type="ARBA" id="ARBA00023157"/>
    </source>
</evidence>
<dbReference type="InterPro" id="IPR036249">
    <property type="entry name" value="Thioredoxin-like_sf"/>
</dbReference>
<dbReference type="Proteomes" id="UP000006062">
    <property type="component" value="Chromosome"/>
</dbReference>
<dbReference type="InterPro" id="IPR017937">
    <property type="entry name" value="Thioredoxin_CS"/>
</dbReference>
<dbReference type="PANTHER" id="PTHR45663:SF11">
    <property type="entry name" value="GEO12009P1"/>
    <property type="match status" value="1"/>
</dbReference>
<feature type="active site" description="Nucleophile" evidence="7">
    <location>
        <position position="50"/>
    </location>
</feature>
<evidence type="ECO:0000256" key="2">
    <source>
        <dbReference type="ARBA" id="ARBA00022448"/>
    </source>
</evidence>
<evidence type="ECO:0000313" key="11">
    <source>
        <dbReference type="Proteomes" id="UP000006062"/>
    </source>
</evidence>
<evidence type="ECO:0000256" key="8">
    <source>
        <dbReference type="PIRSR" id="PIRSR000077-4"/>
    </source>
</evidence>
<dbReference type="STRING" id="765911.Thivi_2571"/>
<dbReference type="GO" id="GO:0015035">
    <property type="term" value="F:protein-disulfide reductase activity"/>
    <property type="evidence" value="ECO:0007669"/>
    <property type="project" value="InterPro"/>
</dbReference>
<feature type="site" description="Contributes to redox potential value" evidence="7">
    <location>
        <position position="49"/>
    </location>
</feature>
<reference evidence="10 11" key="1">
    <citation type="submission" date="2012-06" db="EMBL/GenBank/DDBJ databases">
        <title>Complete sequence of Thiocystis violascens DSM 198.</title>
        <authorList>
            <consortium name="US DOE Joint Genome Institute"/>
            <person name="Lucas S."/>
            <person name="Han J."/>
            <person name="Lapidus A."/>
            <person name="Cheng J.-F."/>
            <person name="Goodwin L."/>
            <person name="Pitluck S."/>
            <person name="Peters L."/>
            <person name="Ovchinnikova G."/>
            <person name="Teshima H."/>
            <person name="Detter J.C."/>
            <person name="Han C."/>
            <person name="Tapia R."/>
            <person name="Land M."/>
            <person name="Hauser L."/>
            <person name="Kyrpides N."/>
            <person name="Ivanova N."/>
            <person name="Pagani I."/>
            <person name="Vogl K."/>
            <person name="Liu Z."/>
            <person name="Frigaard N.-U."/>
            <person name="Bryant D."/>
            <person name="Woyke T."/>
        </authorList>
    </citation>
    <scope>NUCLEOTIDE SEQUENCE [LARGE SCALE GENOMIC DNA]</scope>
    <source>
        <strain evidence="11">ATCC 17096 / DSM 198 / 6111</strain>
    </source>
</reference>
<dbReference type="EMBL" id="CP003154">
    <property type="protein sequence ID" value="AFL74505.1"/>
    <property type="molecule type" value="Genomic_DNA"/>
</dbReference>
<dbReference type="SUPFAM" id="SSF52833">
    <property type="entry name" value="Thioredoxin-like"/>
    <property type="match status" value="1"/>
</dbReference>
<dbReference type="KEGG" id="tvi:Thivi_2571"/>
<sequence>MSATPWDTDPIHPNPNIFDIDTDRFQTEVLDASRSHPILVDFWADWCAPCRALSPHLERVVEELDGQVRLAKLEVDEGDNMRQAGHYKVRGFPTVILFLEGRELARFSGARSRYQIREWLRQHLVPGS</sequence>
<evidence type="ECO:0000256" key="7">
    <source>
        <dbReference type="PIRSR" id="PIRSR000077-1"/>
    </source>
</evidence>
<keyword evidence="5 8" id="KW-0676">Redox-active center</keyword>
<evidence type="ECO:0000259" key="9">
    <source>
        <dbReference type="PROSITE" id="PS51352"/>
    </source>
</evidence>
<evidence type="ECO:0000313" key="10">
    <source>
        <dbReference type="EMBL" id="AFL74505.1"/>
    </source>
</evidence>
<comment type="similarity">
    <text evidence="1 6">Belongs to the thioredoxin family.</text>
</comment>
<proteinExistence type="inferred from homology"/>
<dbReference type="PRINTS" id="PR00421">
    <property type="entry name" value="THIOREDOXIN"/>
</dbReference>
<dbReference type="AlphaFoldDB" id="I3YBY7"/>
<keyword evidence="2" id="KW-0813">Transport</keyword>